<evidence type="ECO:0000256" key="1">
    <source>
        <dbReference type="ARBA" id="ARBA00004651"/>
    </source>
</evidence>
<dbReference type="EMBL" id="REGN01006094">
    <property type="protein sequence ID" value="RNA10931.1"/>
    <property type="molecule type" value="Genomic_DNA"/>
</dbReference>
<feature type="transmembrane region" description="Helical" evidence="9">
    <location>
        <begin position="191"/>
        <end position="210"/>
    </location>
</feature>
<keyword evidence="11" id="KW-1185">Reference proteome</keyword>
<dbReference type="GO" id="GO:0015250">
    <property type="term" value="F:water channel activity"/>
    <property type="evidence" value="ECO:0007669"/>
    <property type="project" value="TreeGrafter"/>
</dbReference>
<gene>
    <name evidence="10" type="ORF">BpHYR1_020567</name>
</gene>
<dbReference type="SUPFAM" id="SSF81338">
    <property type="entry name" value="Aquaporin-like"/>
    <property type="match status" value="1"/>
</dbReference>
<dbReference type="Proteomes" id="UP000276133">
    <property type="component" value="Unassembled WGS sequence"/>
</dbReference>
<comment type="similarity">
    <text evidence="2 8">Belongs to the MIP/aquaporin (TC 1.A.8) family.</text>
</comment>
<feature type="transmembrane region" description="Helical" evidence="9">
    <location>
        <begin position="163"/>
        <end position="184"/>
    </location>
</feature>
<dbReference type="PANTHER" id="PTHR19139:SF199">
    <property type="entry name" value="MIP17260P"/>
    <property type="match status" value="1"/>
</dbReference>
<evidence type="ECO:0000256" key="6">
    <source>
        <dbReference type="ARBA" id="ARBA00022989"/>
    </source>
</evidence>
<sequence length="268" mass="29336">MFFKGLFLLFYQPFQEEFGGKIFKEPFGFNLLGLSRKLDLGGTLNLLVASIVWGFGHISGAHINPAVSLAFLANGHINLVRALFYIACQLIGSVLAALTLVELIPTHLYTSASSKNSIINSTLLRLKRESNSTKLPGENQIFSSSVKYSNIGLTLLSDQITPLQGYLVEVLITFVLLFTIFACIDKKRNDLGGSFPLTIGFAVTVGALFGGKFTGGSMNPARSFGPAFINQNWSNHWIYWAGPITGAILAGFVYKFLSFGKKKIQKNH</sequence>
<evidence type="ECO:0000256" key="5">
    <source>
        <dbReference type="ARBA" id="ARBA00022692"/>
    </source>
</evidence>
<dbReference type="Gene3D" id="1.20.1080.10">
    <property type="entry name" value="Glycerol uptake facilitator protein"/>
    <property type="match status" value="1"/>
</dbReference>
<dbReference type="Pfam" id="PF00230">
    <property type="entry name" value="MIP"/>
    <property type="match status" value="1"/>
</dbReference>
<evidence type="ECO:0000256" key="7">
    <source>
        <dbReference type="ARBA" id="ARBA00023136"/>
    </source>
</evidence>
<protein>
    <submittedName>
        <fullName evidence="10">Aquaporin-4 isoform X2</fullName>
    </submittedName>
</protein>
<evidence type="ECO:0000256" key="9">
    <source>
        <dbReference type="SAM" id="Phobius"/>
    </source>
</evidence>
<keyword evidence="4" id="KW-1003">Cell membrane</keyword>
<feature type="transmembrane region" description="Helical" evidence="9">
    <location>
        <begin position="237"/>
        <end position="257"/>
    </location>
</feature>
<evidence type="ECO:0000313" key="10">
    <source>
        <dbReference type="EMBL" id="RNA10931.1"/>
    </source>
</evidence>
<comment type="subcellular location">
    <subcellularLocation>
        <location evidence="1">Cell membrane</location>
        <topology evidence="1">Multi-pass membrane protein</topology>
    </subcellularLocation>
</comment>
<keyword evidence="5 8" id="KW-0812">Transmembrane</keyword>
<comment type="caution">
    <text evidence="10">The sequence shown here is derived from an EMBL/GenBank/DDBJ whole genome shotgun (WGS) entry which is preliminary data.</text>
</comment>
<dbReference type="GO" id="GO:0005886">
    <property type="term" value="C:plasma membrane"/>
    <property type="evidence" value="ECO:0007669"/>
    <property type="project" value="UniProtKB-SubCell"/>
</dbReference>
<dbReference type="InterPro" id="IPR022357">
    <property type="entry name" value="MIP_CS"/>
</dbReference>
<reference evidence="10 11" key="1">
    <citation type="journal article" date="2018" name="Sci. Rep.">
        <title>Genomic signatures of local adaptation to the degree of environmental predictability in rotifers.</title>
        <authorList>
            <person name="Franch-Gras L."/>
            <person name="Hahn C."/>
            <person name="Garcia-Roger E.M."/>
            <person name="Carmona M.J."/>
            <person name="Serra M."/>
            <person name="Gomez A."/>
        </authorList>
    </citation>
    <scope>NUCLEOTIDE SEQUENCE [LARGE SCALE GENOMIC DNA]</scope>
    <source>
        <strain evidence="10">HYR1</strain>
    </source>
</reference>
<name>A0A3M7QIV2_BRAPC</name>
<dbReference type="STRING" id="10195.A0A3M7QIV2"/>
<dbReference type="PRINTS" id="PR00783">
    <property type="entry name" value="MINTRINSICP"/>
</dbReference>
<dbReference type="InterPro" id="IPR034294">
    <property type="entry name" value="Aquaporin_transptr"/>
</dbReference>
<keyword evidence="3 8" id="KW-0813">Transport</keyword>
<dbReference type="AlphaFoldDB" id="A0A3M7QIV2"/>
<dbReference type="PROSITE" id="PS00221">
    <property type="entry name" value="MIP"/>
    <property type="match status" value="1"/>
</dbReference>
<keyword evidence="6 9" id="KW-1133">Transmembrane helix</keyword>
<evidence type="ECO:0000256" key="4">
    <source>
        <dbReference type="ARBA" id="ARBA00022475"/>
    </source>
</evidence>
<evidence type="ECO:0000256" key="8">
    <source>
        <dbReference type="RuleBase" id="RU000477"/>
    </source>
</evidence>
<feature type="transmembrane region" description="Helical" evidence="9">
    <location>
        <begin position="83"/>
        <end position="104"/>
    </location>
</feature>
<feature type="transmembrane region" description="Helical" evidence="9">
    <location>
        <begin position="46"/>
        <end position="71"/>
    </location>
</feature>
<dbReference type="OrthoDB" id="3222at2759"/>
<evidence type="ECO:0000256" key="3">
    <source>
        <dbReference type="ARBA" id="ARBA00022448"/>
    </source>
</evidence>
<evidence type="ECO:0000256" key="2">
    <source>
        <dbReference type="ARBA" id="ARBA00006175"/>
    </source>
</evidence>
<organism evidence="10 11">
    <name type="scientific">Brachionus plicatilis</name>
    <name type="common">Marine rotifer</name>
    <name type="synonym">Brachionus muelleri</name>
    <dbReference type="NCBI Taxonomy" id="10195"/>
    <lineage>
        <taxon>Eukaryota</taxon>
        <taxon>Metazoa</taxon>
        <taxon>Spiralia</taxon>
        <taxon>Gnathifera</taxon>
        <taxon>Rotifera</taxon>
        <taxon>Eurotatoria</taxon>
        <taxon>Monogononta</taxon>
        <taxon>Pseudotrocha</taxon>
        <taxon>Ploima</taxon>
        <taxon>Brachionidae</taxon>
        <taxon>Brachionus</taxon>
    </lineage>
</organism>
<proteinExistence type="inferred from homology"/>
<evidence type="ECO:0000313" key="11">
    <source>
        <dbReference type="Proteomes" id="UP000276133"/>
    </source>
</evidence>
<accession>A0A3M7QIV2</accession>
<dbReference type="InterPro" id="IPR023271">
    <property type="entry name" value="Aquaporin-like"/>
</dbReference>
<keyword evidence="7 9" id="KW-0472">Membrane</keyword>
<dbReference type="InterPro" id="IPR000425">
    <property type="entry name" value="MIP"/>
</dbReference>
<dbReference type="PANTHER" id="PTHR19139">
    <property type="entry name" value="AQUAPORIN TRANSPORTER"/>
    <property type="match status" value="1"/>
</dbReference>